<dbReference type="InterPro" id="IPR045090">
    <property type="entry name" value="Pept_M3A_M3B"/>
</dbReference>
<evidence type="ECO:0000256" key="6">
    <source>
        <dbReference type="RuleBase" id="RU368091"/>
    </source>
</evidence>
<evidence type="ECO:0000256" key="4">
    <source>
        <dbReference type="ARBA" id="ARBA00022833"/>
    </source>
</evidence>
<dbReference type="GO" id="GO:0046872">
    <property type="term" value="F:metal ion binding"/>
    <property type="evidence" value="ECO:0007669"/>
    <property type="project" value="UniProtKB-UniRule"/>
</dbReference>
<accession>K0AZ60</accession>
<keyword evidence="4 6" id="KW-0862">Zinc</keyword>
<dbReference type="STRING" id="1128398.Curi_c09640"/>
<dbReference type="KEGG" id="cad:Curi_c09640"/>
<keyword evidence="3 6" id="KW-0378">Hydrolase</keyword>
<feature type="domain" description="Oligopeptidase F N-terminal" evidence="8">
    <location>
        <begin position="118"/>
        <end position="187"/>
    </location>
</feature>
<dbReference type="HOGENOM" id="CLU_021290_2_0_9"/>
<keyword evidence="5 6" id="KW-0482">Metalloprotease</keyword>
<comment type="similarity">
    <text evidence="6">Belongs to the peptidase M3B family.</text>
</comment>
<evidence type="ECO:0000313" key="10">
    <source>
        <dbReference type="Proteomes" id="UP000006094"/>
    </source>
</evidence>
<protein>
    <recommendedName>
        <fullName evidence="6">Oligopeptidase F</fullName>
        <ecNumber evidence="6">3.4.24.-</ecNumber>
    </recommendedName>
</protein>
<evidence type="ECO:0000256" key="3">
    <source>
        <dbReference type="ARBA" id="ARBA00022801"/>
    </source>
</evidence>
<dbReference type="InterPro" id="IPR013647">
    <property type="entry name" value="OligopepF_N_dom"/>
</dbReference>
<dbReference type="Gene3D" id="1.10.287.830">
    <property type="entry name" value="putative peptidase helix hairpin domain like"/>
    <property type="match status" value="1"/>
</dbReference>
<dbReference type="NCBIfam" id="TIGR00181">
    <property type="entry name" value="pepF"/>
    <property type="match status" value="1"/>
</dbReference>
<feature type="domain" description="Peptidase M3A/M3B catalytic" evidence="7">
    <location>
        <begin position="208"/>
        <end position="588"/>
    </location>
</feature>
<dbReference type="GO" id="GO:0006508">
    <property type="term" value="P:proteolysis"/>
    <property type="evidence" value="ECO:0007669"/>
    <property type="project" value="UniProtKB-KW"/>
</dbReference>
<dbReference type="Pfam" id="PF08439">
    <property type="entry name" value="Peptidase_M3_N"/>
    <property type="match status" value="1"/>
</dbReference>
<dbReference type="eggNOG" id="COG1164">
    <property type="taxonomic scope" value="Bacteria"/>
</dbReference>
<dbReference type="Proteomes" id="UP000006094">
    <property type="component" value="Chromosome"/>
</dbReference>
<keyword evidence="10" id="KW-1185">Reference proteome</keyword>
<dbReference type="EC" id="3.4.24.-" evidence="6"/>
<comment type="cofactor">
    <cofactor evidence="6">
        <name>Zn(2+)</name>
        <dbReference type="ChEBI" id="CHEBI:29105"/>
    </cofactor>
    <text evidence="6">Binds 1 zinc ion.</text>
</comment>
<dbReference type="AlphaFoldDB" id="K0AZ60"/>
<sequence length="601" mass="70021">MSENNNLVKERKDINEEYKWNLKSLYESDEKWEEDIKKLKEMSKEIALFKGKIGDSSESLLKTLNLKDEISRIIENLYTYAKMRLDENTTDSKYQTLSDRASSTSVEIEESVSFIVPEILLIEEQKLKQYIKNESDLKIYEHYINEILRQREHILSQEQESIIAQMGELSSAPESIYSMLNNADMKFPAIKNEDGVEIEITHGNFIPLMENKNRKVREEAFKGLYGAYNSFRNTFATSLNSEVKKNIFHAKVRNYDSALESSLDENNINTSVYDNLIDVVNENLNLMHKYVSIRKRLLEIDELHMYDLYTPIIKEVDMKIPYEEAKEIVLKGLTPLGKDYTDIVNTGFNSRWIDVYENRGKRSGAYSWGTYDSDPFILLNYHDTLDNVFTLAHEMGHSMHSYYSKTNQPHIYGGYSIFLAEIASTTNEALLIDYMLKNTTKKEEKLFLLNHYLEQFRGTIFRQTMFAEFERDIHREVENGGALTADNLSEMYKELNKKYYGKDIIVDDEIDVEWARIPHFYYNFYVFQYATGFSAAIDFSQKILEEGESAVDKYKGFLKSGSSEYAIETLKKAGVDMTTKEPVERALKLFGELIEEMESLI</sequence>
<evidence type="ECO:0000259" key="8">
    <source>
        <dbReference type="Pfam" id="PF08439"/>
    </source>
</evidence>
<dbReference type="MEROPS" id="M03.007"/>
<dbReference type="CDD" id="cd09608">
    <property type="entry name" value="M3B_PepF"/>
    <property type="match status" value="1"/>
</dbReference>
<dbReference type="InterPro" id="IPR001567">
    <property type="entry name" value="Pept_M3A_M3B_dom"/>
</dbReference>
<dbReference type="PANTHER" id="PTHR11804">
    <property type="entry name" value="PROTEASE M3 THIMET OLIGOPEPTIDASE-RELATED"/>
    <property type="match status" value="1"/>
</dbReference>
<evidence type="ECO:0000256" key="1">
    <source>
        <dbReference type="ARBA" id="ARBA00022670"/>
    </source>
</evidence>
<dbReference type="PANTHER" id="PTHR11804:SF84">
    <property type="entry name" value="SACCHAROLYSIN"/>
    <property type="match status" value="1"/>
</dbReference>
<reference evidence="9 10" key="1">
    <citation type="journal article" date="2012" name="PLoS ONE">
        <title>The purine-utilizing bacterium Clostridium acidurici 9a: a genome-guided metabolic reconsideration.</title>
        <authorList>
            <person name="Hartwich K."/>
            <person name="Poehlein A."/>
            <person name="Daniel R."/>
        </authorList>
    </citation>
    <scope>NUCLEOTIDE SEQUENCE [LARGE SCALE GENOMIC DNA]</scope>
    <source>
        <strain evidence="10">ATCC 7906 / DSM 604 / BCRC 14475 / CIP 104303 / KCTC 5404 / NCIMB 10678 / 9a</strain>
    </source>
</reference>
<dbReference type="GO" id="GO:0006518">
    <property type="term" value="P:peptide metabolic process"/>
    <property type="evidence" value="ECO:0007669"/>
    <property type="project" value="TreeGrafter"/>
</dbReference>
<name>K0AZ60_GOTA9</name>
<gene>
    <name evidence="9" type="primary">pepF2</name>
    <name evidence="9" type="ordered locus">Curi_c09640</name>
</gene>
<dbReference type="Gene3D" id="1.10.1370.20">
    <property type="entry name" value="Oligoendopeptidase f, C-terminal domain"/>
    <property type="match status" value="1"/>
</dbReference>
<evidence type="ECO:0000256" key="5">
    <source>
        <dbReference type="ARBA" id="ARBA00023049"/>
    </source>
</evidence>
<dbReference type="PATRIC" id="fig|1128398.3.peg.963"/>
<dbReference type="SUPFAM" id="SSF55486">
    <property type="entry name" value="Metalloproteases ('zincins'), catalytic domain"/>
    <property type="match status" value="1"/>
</dbReference>
<organism evidence="9 10">
    <name type="scientific">Gottschalkia acidurici (strain ATCC 7906 / DSM 604 / BCRC 14475 / CIP 104303 / KCTC 5404 / NCIMB 10678 / 9a)</name>
    <name type="common">Clostridium acidurici</name>
    <dbReference type="NCBI Taxonomy" id="1128398"/>
    <lineage>
        <taxon>Bacteria</taxon>
        <taxon>Bacillati</taxon>
        <taxon>Bacillota</taxon>
        <taxon>Tissierellia</taxon>
        <taxon>Tissierellales</taxon>
        <taxon>Gottschalkiaceae</taxon>
        <taxon>Gottschalkia</taxon>
    </lineage>
</organism>
<evidence type="ECO:0000313" key="9">
    <source>
        <dbReference type="EMBL" id="AFS77980.1"/>
    </source>
</evidence>
<dbReference type="Gene3D" id="1.20.140.70">
    <property type="entry name" value="Oligopeptidase f, N-terminal domain"/>
    <property type="match status" value="1"/>
</dbReference>
<proteinExistence type="inferred from homology"/>
<evidence type="ECO:0000259" key="7">
    <source>
        <dbReference type="Pfam" id="PF01432"/>
    </source>
</evidence>
<dbReference type="GO" id="GO:0004222">
    <property type="term" value="F:metalloendopeptidase activity"/>
    <property type="evidence" value="ECO:0007669"/>
    <property type="project" value="UniProtKB-UniRule"/>
</dbReference>
<dbReference type="EMBL" id="CP003326">
    <property type="protein sequence ID" value="AFS77980.1"/>
    <property type="molecule type" value="Genomic_DNA"/>
</dbReference>
<dbReference type="Pfam" id="PF01432">
    <property type="entry name" value="Peptidase_M3"/>
    <property type="match status" value="1"/>
</dbReference>
<dbReference type="InterPro" id="IPR004438">
    <property type="entry name" value="Peptidase_M3B"/>
</dbReference>
<evidence type="ECO:0000256" key="2">
    <source>
        <dbReference type="ARBA" id="ARBA00022723"/>
    </source>
</evidence>
<keyword evidence="2 6" id="KW-0479">Metal-binding</keyword>
<dbReference type="InterPro" id="IPR042088">
    <property type="entry name" value="OligoPept_F_C"/>
</dbReference>
<keyword evidence="1 6" id="KW-0645">Protease</keyword>
<comment type="function">
    <text evidence="6">Has oligopeptidase activity and degrades a variety of small bioactive peptides.</text>
</comment>